<protein>
    <submittedName>
        <fullName evidence="1">Uncharacterized protein</fullName>
    </submittedName>
</protein>
<evidence type="ECO:0000313" key="2">
    <source>
        <dbReference type="Proteomes" id="UP000324831"/>
    </source>
</evidence>
<dbReference type="Proteomes" id="UP000324831">
    <property type="component" value="Unassembled WGS sequence"/>
</dbReference>
<proteinExistence type="predicted"/>
<accession>A0A478FT33</accession>
<gene>
    <name evidence="1" type="ORF">MHSWG343_06360</name>
</gene>
<dbReference type="AlphaFoldDB" id="A0A478FT33"/>
<organism evidence="1 2">
    <name type="scientific">Candidatus Mycoplasma haematohominis</name>
    <dbReference type="NCBI Taxonomy" id="1494318"/>
    <lineage>
        <taxon>Bacteria</taxon>
        <taxon>Bacillati</taxon>
        <taxon>Mycoplasmatota</taxon>
        <taxon>Mollicutes</taxon>
        <taxon>Mycoplasmataceae</taxon>
        <taxon>Mycoplasma</taxon>
    </lineage>
</organism>
<dbReference type="EMBL" id="BIMN01000003">
    <property type="protein sequence ID" value="GCE63639.1"/>
    <property type="molecule type" value="Genomic_DNA"/>
</dbReference>
<comment type="caution">
    <text evidence="1">The sequence shown here is derived from an EMBL/GenBank/DDBJ whole genome shotgun (WGS) entry which is preliminary data.</text>
</comment>
<name>A0A478FT33_9MOLU</name>
<sequence length="144" mass="16243">MAAVIKATFTIVASAFLVYGVAKAIDLTTAKEVKEPRITLNINDENRDKFGGKHANFLLSVNPGDNTKLWTERAFNLYNSNLTSGSFFENAKSQQNLSLVTDELKKACESKYKTDKDMGNDSLWAEVWAYCSIDGRNYEWEKQN</sequence>
<evidence type="ECO:0000313" key="1">
    <source>
        <dbReference type="EMBL" id="GCE63639.1"/>
    </source>
</evidence>
<reference evidence="1 2" key="1">
    <citation type="submission" date="2019-01" db="EMBL/GenBank/DDBJ databases">
        <title>Draft genome sequences of Candidatus Mycoplasma haemohominis SWG34-3 identified from a patient with pyrexia, anemia and liver dysfunction.</title>
        <authorList>
            <person name="Sekizuka T."/>
            <person name="Hattori N."/>
            <person name="Katano H."/>
            <person name="Takuma T."/>
            <person name="Ito T."/>
            <person name="Arai N."/>
            <person name="Yanai R."/>
            <person name="Ishii S."/>
            <person name="Miura Y."/>
            <person name="Tokunaga T."/>
            <person name="Watanabe H."/>
            <person name="Nomura N."/>
            <person name="Eguchi J."/>
            <person name="Arai T."/>
            <person name="Hasegawa H."/>
            <person name="Nakamaki T."/>
            <person name="Wakita T."/>
            <person name="Niki Y."/>
            <person name="Kuroda M."/>
        </authorList>
    </citation>
    <scope>NUCLEOTIDE SEQUENCE [LARGE SCALE GENOMIC DNA]</scope>
    <source>
        <strain evidence="1">SWG34-3</strain>
    </source>
</reference>